<dbReference type="AlphaFoldDB" id="A0AAV5A7E9"/>
<feature type="chain" id="PRO_5043338256" evidence="2">
    <location>
        <begin position="27"/>
        <end position="274"/>
    </location>
</feature>
<evidence type="ECO:0000313" key="3">
    <source>
        <dbReference type="EMBL" id="GJJ08496.1"/>
    </source>
</evidence>
<keyword evidence="2" id="KW-0732">Signal</keyword>
<keyword evidence="1" id="KW-1133">Transmembrane helix</keyword>
<protein>
    <submittedName>
        <fullName evidence="3">Uncharacterized protein</fullName>
    </submittedName>
</protein>
<dbReference type="Proteomes" id="UP001050691">
    <property type="component" value="Unassembled WGS sequence"/>
</dbReference>
<proteinExistence type="predicted"/>
<keyword evidence="1" id="KW-0812">Transmembrane</keyword>
<sequence>MSYKHYILSLLYINVLLLSITNSTTAYPIITHFHRQGAAAVTPSSNTTRGIQSVETTQTFTTDGGTTIQICTITGTPTTLSDGESVVVITQNCSSTFIPSANSSSTTPVKPTISHISGSSTTVTLSTPSNLPTSLPVANVSSFPASIAFFTPVASPSLTSSSSLTSSPISTASFSFNSSISTVNEDNSGAHLSSLPIFLGVFGGVASFALISIGCMVYRPFQHLNRMRLNLPACIRHMREKTSRNSNFSFHCVPEKHVDSHVTYTSKTHPSGYH</sequence>
<gene>
    <name evidence="3" type="ORF">Clacol_002714</name>
</gene>
<feature type="signal peptide" evidence="2">
    <location>
        <begin position="1"/>
        <end position="26"/>
    </location>
</feature>
<evidence type="ECO:0000256" key="2">
    <source>
        <dbReference type="SAM" id="SignalP"/>
    </source>
</evidence>
<reference evidence="3" key="1">
    <citation type="submission" date="2021-10" db="EMBL/GenBank/DDBJ databases">
        <title>De novo Genome Assembly of Clathrus columnatus (Basidiomycota, Fungi) Using Illumina and Nanopore Sequence Data.</title>
        <authorList>
            <person name="Ogiso-Tanaka E."/>
            <person name="Itagaki H."/>
            <person name="Hosoya T."/>
            <person name="Hosaka K."/>
        </authorList>
    </citation>
    <scope>NUCLEOTIDE SEQUENCE</scope>
    <source>
        <strain evidence="3">MO-923</strain>
    </source>
</reference>
<dbReference type="EMBL" id="BPWL01000003">
    <property type="protein sequence ID" value="GJJ08496.1"/>
    <property type="molecule type" value="Genomic_DNA"/>
</dbReference>
<comment type="caution">
    <text evidence="3">The sequence shown here is derived from an EMBL/GenBank/DDBJ whole genome shotgun (WGS) entry which is preliminary data.</text>
</comment>
<keyword evidence="4" id="KW-1185">Reference proteome</keyword>
<keyword evidence="1" id="KW-0472">Membrane</keyword>
<organism evidence="3 4">
    <name type="scientific">Clathrus columnatus</name>
    <dbReference type="NCBI Taxonomy" id="1419009"/>
    <lineage>
        <taxon>Eukaryota</taxon>
        <taxon>Fungi</taxon>
        <taxon>Dikarya</taxon>
        <taxon>Basidiomycota</taxon>
        <taxon>Agaricomycotina</taxon>
        <taxon>Agaricomycetes</taxon>
        <taxon>Phallomycetidae</taxon>
        <taxon>Phallales</taxon>
        <taxon>Clathraceae</taxon>
        <taxon>Clathrus</taxon>
    </lineage>
</organism>
<evidence type="ECO:0000313" key="4">
    <source>
        <dbReference type="Proteomes" id="UP001050691"/>
    </source>
</evidence>
<accession>A0AAV5A7E9</accession>
<feature type="transmembrane region" description="Helical" evidence="1">
    <location>
        <begin position="197"/>
        <end position="218"/>
    </location>
</feature>
<name>A0AAV5A7E9_9AGAM</name>
<evidence type="ECO:0000256" key="1">
    <source>
        <dbReference type="SAM" id="Phobius"/>
    </source>
</evidence>